<proteinExistence type="predicted"/>
<evidence type="ECO:0000313" key="3">
    <source>
        <dbReference type="EMBL" id="SMC70988.1"/>
    </source>
</evidence>
<dbReference type="RefSeq" id="WP_084068411.1">
    <property type="nucleotide sequence ID" value="NZ_FWXY01000008.1"/>
</dbReference>
<dbReference type="EMBL" id="FWXY01000008">
    <property type="protein sequence ID" value="SMC70988.1"/>
    <property type="molecule type" value="Genomic_DNA"/>
</dbReference>
<protein>
    <submittedName>
        <fullName evidence="3">Uncharacterized protein</fullName>
    </submittedName>
</protein>
<evidence type="ECO:0000256" key="1">
    <source>
        <dbReference type="SAM" id="Coils"/>
    </source>
</evidence>
<dbReference type="OrthoDB" id="5772181at2"/>
<feature type="coiled-coil region" evidence="1">
    <location>
        <begin position="35"/>
        <end position="76"/>
    </location>
</feature>
<organism evidence="3 4">
    <name type="scientific">Desulfocicer vacuolatum DSM 3385</name>
    <dbReference type="NCBI Taxonomy" id="1121400"/>
    <lineage>
        <taxon>Bacteria</taxon>
        <taxon>Pseudomonadati</taxon>
        <taxon>Thermodesulfobacteriota</taxon>
        <taxon>Desulfobacteria</taxon>
        <taxon>Desulfobacterales</taxon>
        <taxon>Desulfobacteraceae</taxon>
        <taxon>Desulfocicer</taxon>
    </lineage>
</organism>
<gene>
    <name evidence="3" type="ORF">SAMN02746065_1089</name>
</gene>
<evidence type="ECO:0000313" key="4">
    <source>
        <dbReference type="Proteomes" id="UP000192418"/>
    </source>
</evidence>
<dbReference type="AlphaFoldDB" id="A0A1W2BF57"/>
<feature type="region of interest" description="Disordered" evidence="2">
    <location>
        <begin position="1"/>
        <end position="26"/>
    </location>
</feature>
<dbReference type="STRING" id="1121400.SAMN02746065_1089"/>
<keyword evidence="1" id="KW-0175">Coiled coil</keyword>
<accession>A0A1W2BF57</accession>
<dbReference type="Proteomes" id="UP000192418">
    <property type="component" value="Unassembled WGS sequence"/>
</dbReference>
<keyword evidence="4" id="KW-1185">Reference proteome</keyword>
<evidence type="ECO:0000256" key="2">
    <source>
        <dbReference type="SAM" id="MobiDB-lite"/>
    </source>
</evidence>
<reference evidence="3 4" key="1">
    <citation type="submission" date="2017-04" db="EMBL/GenBank/DDBJ databases">
        <authorList>
            <person name="Afonso C.L."/>
            <person name="Miller P.J."/>
            <person name="Scott M.A."/>
            <person name="Spackman E."/>
            <person name="Goraichik I."/>
            <person name="Dimitrov K.M."/>
            <person name="Suarez D.L."/>
            <person name="Swayne D.E."/>
        </authorList>
    </citation>
    <scope>NUCLEOTIDE SEQUENCE [LARGE SCALE GENOMIC DNA]</scope>
    <source>
        <strain evidence="3 4">DSM 3385</strain>
    </source>
</reference>
<sequence>MLKNRNRSIKGVQNIKTHAGKVDHVSHPHMAYMRISCLEMEKARKNKEKSGAQKRIDMINQRLMEIEKEKAHIQRILGDTSIALESSNVDHDSEIKGGFKIKY</sequence>
<name>A0A1W2BF57_9BACT</name>